<feature type="transmembrane region" description="Helical" evidence="1">
    <location>
        <begin position="7"/>
        <end position="25"/>
    </location>
</feature>
<evidence type="ECO:0000313" key="3">
    <source>
        <dbReference type="Proteomes" id="UP001183619"/>
    </source>
</evidence>
<evidence type="ECO:0000256" key="1">
    <source>
        <dbReference type="SAM" id="Phobius"/>
    </source>
</evidence>
<keyword evidence="1" id="KW-0812">Transmembrane</keyword>
<feature type="transmembrane region" description="Helical" evidence="1">
    <location>
        <begin position="31"/>
        <end position="49"/>
    </location>
</feature>
<protein>
    <submittedName>
        <fullName evidence="2">Cbb3-type cytochrome oxidase subunit 3</fullName>
    </submittedName>
</protein>
<organism evidence="2 3">
    <name type="scientific">Corynebacterium felinum</name>
    <dbReference type="NCBI Taxonomy" id="131318"/>
    <lineage>
        <taxon>Bacteria</taxon>
        <taxon>Bacillati</taxon>
        <taxon>Actinomycetota</taxon>
        <taxon>Actinomycetes</taxon>
        <taxon>Mycobacteriales</taxon>
        <taxon>Corynebacteriaceae</taxon>
        <taxon>Corynebacterium</taxon>
    </lineage>
</organism>
<keyword evidence="1" id="KW-0472">Membrane</keyword>
<dbReference type="Proteomes" id="UP001183619">
    <property type="component" value="Unassembled WGS sequence"/>
</dbReference>
<comment type="caution">
    <text evidence="2">The sequence shown here is derived from an EMBL/GenBank/DDBJ whole genome shotgun (WGS) entry which is preliminary data.</text>
</comment>
<evidence type="ECO:0000313" key="2">
    <source>
        <dbReference type="EMBL" id="MDR7354819.1"/>
    </source>
</evidence>
<dbReference type="EMBL" id="JAVDYF010000001">
    <property type="protein sequence ID" value="MDR7354819.1"/>
    <property type="molecule type" value="Genomic_DNA"/>
</dbReference>
<accession>A0ABU2B879</accession>
<proteinExistence type="predicted"/>
<name>A0ABU2B879_9CORY</name>
<sequence>MSAYFKAVIVYMFVFSICAIMFDGLDTVGGTTATIVLSMLSALVTWFVSSREGD</sequence>
<keyword evidence="1" id="KW-1133">Transmembrane helix</keyword>
<reference evidence="2 3" key="1">
    <citation type="submission" date="2023-07" db="EMBL/GenBank/DDBJ databases">
        <title>Sequencing the genomes of 1000 actinobacteria strains.</title>
        <authorList>
            <person name="Klenk H.-P."/>
        </authorList>
    </citation>
    <scope>NUCLEOTIDE SEQUENCE [LARGE SCALE GENOMIC DNA]</scope>
    <source>
        <strain evidence="2 3">DSM 44508</strain>
    </source>
</reference>
<dbReference type="RefSeq" id="WP_277104962.1">
    <property type="nucleotide sequence ID" value="NZ_BAAAJS010000040.1"/>
</dbReference>
<keyword evidence="3" id="KW-1185">Reference proteome</keyword>
<gene>
    <name evidence="2" type="ORF">J2S37_001357</name>
</gene>